<protein>
    <submittedName>
        <fullName evidence="7">Trypsin-like peptidase domain-containing protein</fullName>
    </submittedName>
</protein>
<dbReference type="RefSeq" id="WP_213237196.1">
    <property type="nucleotide sequence ID" value="NZ_JAHBCL010000019.1"/>
</dbReference>
<evidence type="ECO:0000256" key="3">
    <source>
        <dbReference type="ARBA" id="ARBA00022801"/>
    </source>
</evidence>
<proteinExistence type="inferred from homology"/>
<dbReference type="PANTHER" id="PTHR43343">
    <property type="entry name" value="PEPTIDASE S12"/>
    <property type="match status" value="1"/>
</dbReference>
<dbReference type="PRINTS" id="PR00834">
    <property type="entry name" value="PROTEASES2C"/>
</dbReference>
<keyword evidence="5" id="KW-0472">Membrane</keyword>
<dbReference type="InterPro" id="IPR036034">
    <property type="entry name" value="PDZ_sf"/>
</dbReference>
<dbReference type="InterPro" id="IPR001940">
    <property type="entry name" value="Peptidase_S1C"/>
</dbReference>
<dbReference type="SUPFAM" id="SSF50156">
    <property type="entry name" value="PDZ domain-like"/>
    <property type="match status" value="1"/>
</dbReference>
<dbReference type="InterPro" id="IPR001478">
    <property type="entry name" value="PDZ"/>
</dbReference>
<comment type="caution">
    <text evidence="7">The sequence shown here is derived from an EMBL/GenBank/DDBJ whole genome shotgun (WGS) entry which is preliminary data.</text>
</comment>
<organism evidence="7 8">
    <name type="scientific">Fusibacter paucivorans</name>
    <dbReference type="NCBI Taxonomy" id="76009"/>
    <lineage>
        <taxon>Bacteria</taxon>
        <taxon>Bacillati</taxon>
        <taxon>Bacillota</taxon>
        <taxon>Clostridia</taxon>
        <taxon>Eubacteriales</taxon>
        <taxon>Eubacteriales Family XII. Incertae Sedis</taxon>
        <taxon>Fusibacter</taxon>
    </lineage>
</organism>
<dbReference type="SUPFAM" id="SSF50494">
    <property type="entry name" value="Trypsin-like serine proteases"/>
    <property type="match status" value="1"/>
</dbReference>
<dbReference type="InterPro" id="IPR009003">
    <property type="entry name" value="Peptidase_S1_PA"/>
</dbReference>
<comment type="similarity">
    <text evidence="1">Belongs to the peptidase S1C family.</text>
</comment>
<feature type="region of interest" description="Disordered" evidence="4">
    <location>
        <begin position="93"/>
        <end position="132"/>
    </location>
</feature>
<sequence length="523" mass="56647">MMNEAFKNDLNAGNDLNAENDFNSKGADNLSETMAYVETNGNPEREAVKESYESIQNASDTAVKAVEQHPYEADPNLNQGQAYQRAVSIAADGDRQFDDNRRYEDENRYSRAYQGNDNGNGNGNGGSKPPKKHRSFNFKTVLSFVLILTLIGGSTYSIGYYHGQISINESAIETSVQQILSKNIDSEIYRSVVNYMDDNGTDVSSATANVAQIYANVGNSVVGITSKLKYYDWFNNERFTEGAGSGVIIKDESDKYYIVTNYHVVDGATEVLVEIATDQMIDSKLIGYDQDADIAVLSINKADIPVELADNVRAINIGDSGNLLVGEPAIAIGNPLGYNNTVTAGVVSAIDRKVGDDTNTTYIQTDAAINPGNSGGALVNKKGELIGINTAKITDTTVEGMGFAIPVNIFMPIVAEIIENGYVAKPYIGIGGVDISQEASDLYEVPVGVLVRYIYENSPAADSTLKEMDVIIAFDGEKVNTMEELTGYINAHKPGDKIALTIVRDNKEKLTVNITLGDKNKTD</sequence>
<feature type="compositionally biased region" description="Basic and acidic residues" evidence="4">
    <location>
        <begin position="93"/>
        <end position="109"/>
    </location>
</feature>
<dbReference type="Gene3D" id="2.40.10.10">
    <property type="entry name" value="Trypsin-like serine proteases"/>
    <property type="match status" value="2"/>
</dbReference>
<keyword evidence="5" id="KW-1133">Transmembrane helix</keyword>
<feature type="region of interest" description="Disordered" evidence="4">
    <location>
        <begin position="1"/>
        <end position="27"/>
    </location>
</feature>
<name>A0ABS5PQ93_9FIRM</name>
<evidence type="ECO:0000256" key="4">
    <source>
        <dbReference type="SAM" id="MobiDB-lite"/>
    </source>
</evidence>
<feature type="transmembrane region" description="Helical" evidence="5">
    <location>
        <begin position="141"/>
        <end position="161"/>
    </location>
</feature>
<evidence type="ECO:0000256" key="1">
    <source>
        <dbReference type="ARBA" id="ARBA00010541"/>
    </source>
</evidence>
<keyword evidence="3" id="KW-0378">Hydrolase</keyword>
<dbReference type="PROSITE" id="PS50106">
    <property type="entry name" value="PDZ"/>
    <property type="match status" value="1"/>
</dbReference>
<dbReference type="Gene3D" id="2.30.42.10">
    <property type="match status" value="1"/>
</dbReference>
<evidence type="ECO:0000313" key="7">
    <source>
        <dbReference type="EMBL" id="MBS7527335.1"/>
    </source>
</evidence>
<keyword evidence="5" id="KW-0812">Transmembrane</keyword>
<evidence type="ECO:0000259" key="6">
    <source>
        <dbReference type="PROSITE" id="PS50106"/>
    </source>
</evidence>
<dbReference type="SMART" id="SM00228">
    <property type="entry name" value="PDZ"/>
    <property type="match status" value="1"/>
</dbReference>
<evidence type="ECO:0000256" key="5">
    <source>
        <dbReference type="SAM" id="Phobius"/>
    </source>
</evidence>
<dbReference type="Proteomes" id="UP000746471">
    <property type="component" value="Unassembled WGS sequence"/>
</dbReference>
<accession>A0ABS5PQ93</accession>
<keyword evidence="8" id="KW-1185">Reference proteome</keyword>
<reference evidence="7 8" key="1">
    <citation type="submission" date="2021-05" db="EMBL/GenBank/DDBJ databases">
        <title>Fusibacter ferrireducens sp. nov., an anaerobic, sulfur- and Fe-reducing bacterium isolated from the mangrove sediment.</title>
        <authorList>
            <person name="Qiu D."/>
        </authorList>
    </citation>
    <scope>NUCLEOTIDE SEQUENCE [LARGE SCALE GENOMIC DNA]</scope>
    <source>
        <strain evidence="7 8">DSM 12116</strain>
    </source>
</reference>
<keyword evidence="2" id="KW-0645">Protease</keyword>
<dbReference type="Pfam" id="PF13365">
    <property type="entry name" value="Trypsin_2"/>
    <property type="match status" value="1"/>
</dbReference>
<dbReference type="Pfam" id="PF13180">
    <property type="entry name" value="PDZ_2"/>
    <property type="match status" value="1"/>
</dbReference>
<evidence type="ECO:0000256" key="2">
    <source>
        <dbReference type="ARBA" id="ARBA00022670"/>
    </source>
</evidence>
<evidence type="ECO:0000313" key="8">
    <source>
        <dbReference type="Proteomes" id="UP000746471"/>
    </source>
</evidence>
<dbReference type="PANTHER" id="PTHR43343:SF3">
    <property type="entry name" value="PROTEASE DO-LIKE 8, CHLOROPLASTIC"/>
    <property type="match status" value="1"/>
</dbReference>
<dbReference type="InterPro" id="IPR051201">
    <property type="entry name" value="Chloro_Bact_Ser_Proteases"/>
</dbReference>
<dbReference type="InterPro" id="IPR043504">
    <property type="entry name" value="Peptidase_S1_PA_chymotrypsin"/>
</dbReference>
<dbReference type="EMBL" id="JAHBCL010000019">
    <property type="protein sequence ID" value="MBS7527335.1"/>
    <property type="molecule type" value="Genomic_DNA"/>
</dbReference>
<gene>
    <name evidence="7" type="ORF">KHM83_11645</name>
</gene>
<feature type="domain" description="PDZ" evidence="6">
    <location>
        <begin position="432"/>
        <end position="506"/>
    </location>
</feature>